<dbReference type="InterPro" id="IPR050638">
    <property type="entry name" value="AA-Vitamin_Transporters"/>
</dbReference>
<reference evidence="8 9" key="1">
    <citation type="journal article" date="2007" name="J. Bacteriol.">
        <title>Whole-genome analysis of the methyl tert-butyl ether-degrading beta-proteobacterium Methylibium petroleiphilum PM1.</title>
        <authorList>
            <person name="Kane S.R."/>
            <person name="Chakicherla A.Y."/>
            <person name="Chain P.S.G."/>
            <person name="Schmidt R."/>
            <person name="Shin M.W."/>
            <person name="Legler T.C."/>
            <person name="Scow K.M."/>
            <person name="Larimer F.W."/>
            <person name="Lucas S.M."/>
            <person name="Richardson P.M."/>
            <person name="Hristova K.R."/>
        </authorList>
    </citation>
    <scope>NUCLEOTIDE SEQUENCE [LARGE SCALE GENOMIC DNA]</scope>
    <source>
        <strain evidence="9">ATCC BAA-1232 / LMG 22953 / PM1</strain>
    </source>
</reference>
<keyword evidence="4 6" id="KW-1133">Transmembrane helix</keyword>
<dbReference type="RefSeq" id="WP_011829736.1">
    <property type="nucleotide sequence ID" value="NC_008825.1"/>
</dbReference>
<comment type="subcellular location">
    <subcellularLocation>
        <location evidence="1">Membrane</location>
        <topology evidence="1">Multi-pass membrane protein</topology>
    </subcellularLocation>
</comment>
<evidence type="ECO:0000256" key="5">
    <source>
        <dbReference type="ARBA" id="ARBA00023136"/>
    </source>
</evidence>
<feature type="transmembrane region" description="Helical" evidence="6">
    <location>
        <begin position="269"/>
        <end position="291"/>
    </location>
</feature>
<feature type="transmembrane region" description="Helical" evidence="6">
    <location>
        <begin position="179"/>
        <end position="205"/>
    </location>
</feature>
<dbReference type="InterPro" id="IPR000620">
    <property type="entry name" value="EamA_dom"/>
</dbReference>
<dbReference type="KEGG" id="mpt:Mpe_A2143"/>
<accession>A2SHR0</accession>
<dbReference type="SUPFAM" id="SSF103481">
    <property type="entry name" value="Multidrug resistance efflux transporter EmrE"/>
    <property type="match status" value="2"/>
</dbReference>
<keyword evidence="3 6" id="KW-0812">Transmembrane</keyword>
<protein>
    <submittedName>
        <fullName evidence="8">Putative transmembrane protein</fullName>
    </submittedName>
</protein>
<evidence type="ECO:0000256" key="6">
    <source>
        <dbReference type="SAM" id="Phobius"/>
    </source>
</evidence>
<dbReference type="eggNOG" id="COG0697">
    <property type="taxonomic scope" value="Bacteria"/>
</dbReference>
<evidence type="ECO:0000256" key="2">
    <source>
        <dbReference type="ARBA" id="ARBA00007362"/>
    </source>
</evidence>
<evidence type="ECO:0000256" key="1">
    <source>
        <dbReference type="ARBA" id="ARBA00004141"/>
    </source>
</evidence>
<feature type="transmembrane region" description="Helical" evidence="6">
    <location>
        <begin position="64"/>
        <end position="85"/>
    </location>
</feature>
<dbReference type="HOGENOM" id="CLU_033863_5_2_4"/>
<feature type="transmembrane region" description="Helical" evidence="6">
    <location>
        <begin position="244"/>
        <end position="263"/>
    </location>
</feature>
<dbReference type="STRING" id="420662.Mpe_A2143"/>
<dbReference type="GO" id="GO:0016020">
    <property type="term" value="C:membrane"/>
    <property type="evidence" value="ECO:0007669"/>
    <property type="project" value="UniProtKB-SubCell"/>
</dbReference>
<feature type="transmembrane region" description="Helical" evidence="6">
    <location>
        <begin position="33"/>
        <end position="52"/>
    </location>
</feature>
<dbReference type="PANTHER" id="PTHR32322">
    <property type="entry name" value="INNER MEMBRANE TRANSPORTER"/>
    <property type="match status" value="1"/>
</dbReference>
<evidence type="ECO:0000256" key="3">
    <source>
        <dbReference type="ARBA" id="ARBA00022692"/>
    </source>
</evidence>
<feature type="transmembrane region" description="Helical" evidence="6">
    <location>
        <begin position="7"/>
        <end position="27"/>
    </location>
</feature>
<dbReference type="EMBL" id="CP000555">
    <property type="protein sequence ID" value="ABM95099.1"/>
    <property type="molecule type" value="Genomic_DNA"/>
</dbReference>
<dbReference type="PANTHER" id="PTHR32322:SF2">
    <property type="entry name" value="EAMA DOMAIN-CONTAINING PROTEIN"/>
    <property type="match status" value="1"/>
</dbReference>
<feature type="domain" description="EamA" evidence="7">
    <location>
        <begin position="9"/>
        <end position="135"/>
    </location>
</feature>
<feature type="domain" description="EamA" evidence="7">
    <location>
        <begin position="153"/>
        <end position="286"/>
    </location>
</feature>
<gene>
    <name evidence="8" type="ordered locus">Mpe_A2143</name>
</gene>
<organism evidence="8 9">
    <name type="scientific">Methylibium petroleiphilum (strain ATCC BAA-1232 / LMG 22953 / PM1)</name>
    <dbReference type="NCBI Taxonomy" id="420662"/>
    <lineage>
        <taxon>Bacteria</taxon>
        <taxon>Pseudomonadati</taxon>
        <taxon>Pseudomonadota</taxon>
        <taxon>Betaproteobacteria</taxon>
        <taxon>Burkholderiales</taxon>
        <taxon>Sphaerotilaceae</taxon>
        <taxon>Methylibium</taxon>
    </lineage>
</organism>
<evidence type="ECO:0000259" key="7">
    <source>
        <dbReference type="Pfam" id="PF00892"/>
    </source>
</evidence>
<keyword evidence="9" id="KW-1185">Reference proteome</keyword>
<feature type="transmembrane region" description="Helical" evidence="6">
    <location>
        <begin position="120"/>
        <end position="137"/>
    </location>
</feature>
<dbReference type="Proteomes" id="UP000000366">
    <property type="component" value="Chromosome"/>
</dbReference>
<dbReference type="Pfam" id="PF00892">
    <property type="entry name" value="EamA"/>
    <property type="match status" value="2"/>
</dbReference>
<sequence>MKPADVLELCLLAALWGASFLFMRLGAGEFGPVALAGLRVLGATLFLLPLLAARRQLGVLRTHWRDIFLVGLANSALPFLAYSYAALAITAGLSSIFNATTPLWGALIAWLWLKDRLTPSRVLGLLIGFSGVLWLAWDKASFKPGADGTSTGWAIVACLGATLLYGWSASFTKKRLTGVAPLAVATGSQVSAALVLTLPMLWFWPTQAPSATAWLAVGLLALACTGVAYVLFFRLIARIGPSNTIAVTFLIPAFAVLWGWIFLAEGITTAMVIGCAVILVGTALTTGLVTLPLGRRKTATEA</sequence>
<comment type="similarity">
    <text evidence="2">Belongs to the EamA transporter family.</text>
</comment>
<feature type="transmembrane region" description="Helical" evidence="6">
    <location>
        <begin position="91"/>
        <end position="113"/>
    </location>
</feature>
<evidence type="ECO:0000313" key="8">
    <source>
        <dbReference type="EMBL" id="ABM95099.1"/>
    </source>
</evidence>
<dbReference type="AlphaFoldDB" id="A2SHR0"/>
<name>A2SHR0_METPP</name>
<feature type="transmembrane region" description="Helical" evidence="6">
    <location>
        <begin position="211"/>
        <end position="232"/>
    </location>
</feature>
<keyword evidence="5 6" id="KW-0472">Membrane</keyword>
<dbReference type="InterPro" id="IPR037185">
    <property type="entry name" value="EmrE-like"/>
</dbReference>
<evidence type="ECO:0000313" key="9">
    <source>
        <dbReference type="Proteomes" id="UP000000366"/>
    </source>
</evidence>
<proteinExistence type="inferred from homology"/>
<evidence type="ECO:0000256" key="4">
    <source>
        <dbReference type="ARBA" id="ARBA00022989"/>
    </source>
</evidence>
<feature type="transmembrane region" description="Helical" evidence="6">
    <location>
        <begin position="149"/>
        <end position="167"/>
    </location>
</feature>